<sequence>MGDYSERNSLYFSNDSPPLHRSRLADEYFETEYIKGRSLIGITKVCLGCSKQSSSKLASAPSRTLPELRMAAVTQCSLERPVCHELEPSTAEDPTCRRGRCSLNISWLEPPQVGVVGKLGEGCQLRCHRRHLTRVDMTGSVTKTPRVVA</sequence>
<proteinExistence type="predicted"/>
<dbReference type="Proteomes" id="UP000887159">
    <property type="component" value="Unassembled WGS sequence"/>
</dbReference>
<keyword evidence="2" id="KW-1185">Reference proteome</keyword>
<name>A0A8X6SBH5_TRICX</name>
<organism evidence="1 2">
    <name type="scientific">Trichonephila clavipes</name>
    <name type="common">Golden silk orbweaver</name>
    <name type="synonym">Nephila clavipes</name>
    <dbReference type="NCBI Taxonomy" id="2585209"/>
    <lineage>
        <taxon>Eukaryota</taxon>
        <taxon>Metazoa</taxon>
        <taxon>Ecdysozoa</taxon>
        <taxon>Arthropoda</taxon>
        <taxon>Chelicerata</taxon>
        <taxon>Arachnida</taxon>
        <taxon>Araneae</taxon>
        <taxon>Araneomorphae</taxon>
        <taxon>Entelegynae</taxon>
        <taxon>Araneoidea</taxon>
        <taxon>Nephilidae</taxon>
        <taxon>Trichonephila</taxon>
    </lineage>
</organism>
<dbReference type="AlphaFoldDB" id="A0A8X6SBH5"/>
<dbReference type="EMBL" id="BMAU01021280">
    <property type="protein sequence ID" value="GFY08353.1"/>
    <property type="molecule type" value="Genomic_DNA"/>
</dbReference>
<evidence type="ECO:0000313" key="1">
    <source>
        <dbReference type="EMBL" id="GFY08353.1"/>
    </source>
</evidence>
<protein>
    <submittedName>
        <fullName evidence="1">Uncharacterized protein</fullName>
    </submittedName>
</protein>
<comment type="caution">
    <text evidence="1">The sequence shown here is derived from an EMBL/GenBank/DDBJ whole genome shotgun (WGS) entry which is preliminary data.</text>
</comment>
<evidence type="ECO:0000313" key="2">
    <source>
        <dbReference type="Proteomes" id="UP000887159"/>
    </source>
</evidence>
<reference evidence="1" key="1">
    <citation type="submission" date="2020-08" db="EMBL/GenBank/DDBJ databases">
        <title>Multicomponent nature underlies the extraordinary mechanical properties of spider dragline silk.</title>
        <authorList>
            <person name="Kono N."/>
            <person name="Nakamura H."/>
            <person name="Mori M."/>
            <person name="Yoshida Y."/>
            <person name="Ohtoshi R."/>
            <person name="Malay A.D."/>
            <person name="Moran D.A.P."/>
            <person name="Tomita M."/>
            <person name="Numata K."/>
            <person name="Arakawa K."/>
        </authorList>
    </citation>
    <scope>NUCLEOTIDE SEQUENCE</scope>
</reference>
<accession>A0A8X6SBH5</accession>
<gene>
    <name evidence="1" type="ORF">TNCV_1357591</name>
</gene>